<reference evidence="1 2" key="1">
    <citation type="submission" date="2018-11" db="EMBL/GenBank/DDBJ databases">
        <title>Chryseotalea sanarue gen. nov., sp., nov., a member of the family Cytophagaceae, isolated from a brackish lake in Hamamatsu Japan.</title>
        <authorList>
            <person name="Maejima Y."/>
            <person name="Iino T."/>
            <person name="Muraguchi Y."/>
            <person name="Fukuda K."/>
            <person name="Ohkuma M."/>
            <person name="Moriuchi R."/>
            <person name="Dohra H."/>
            <person name="Kimbara K."/>
            <person name="Shintani M."/>
        </authorList>
    </citation>
    <scope>NUCLEOTIDE SEQUENCE [LARGE SCALE GENOMIC DNA]</scope>
    <source>
        <strain evidence="1 2">Ys</strain>
    </source>
</reference>
<accession>A0A401U6F4</accession>
<dbReference type="EMBL" id="BHXQ01000001">
    <property type="protein sequence ID" value="GCC50511.1"/>
    <property type="molecule type" value="Genomic_DNA"/>
</dbReference>
<gene>
    <name evidence="1" type="ORF">SanaruYs_07260</name>
</gene>
<evidence type="ECO:0000313" key="1">
    <source>
        <dbReference type="EMBL" id="GCC50511.1"/>
    </source>
</evidence>
<proteinExistence type="predicted"/>
<protein>
    <submittedName>
        <fullName evidence="1">Uncharacterized protein</fullName>
    </submittedName>
</protein>
<sequence length="56" mass="6394">MHKDLACMSIILRKGNIMSAHSQQENADYQKLGIICLFRYARAVNINTDLACFYKA</sequence>
<name>A0A401U6F4_9BACT</name>
<comment type="caution">
    <text evidence="1">The sequence shown here is derived from an EMBL/GenBank/DDBJ whole genome shotgun (WGS) entry which is preliminary data.</text>
</comment>
<dbReference type="Proteomes" id="UP000288227">
    <property type="component" value="Unassembled WGS sequence"/>
</dbReference>
<evidence type="ECO:0000313" key="2">
    <source>
        <dbReference type="Proteomes" id="UP000288227"/>
    </source>
</evidence>
<keyword evidence="2" id="KW-1185">Reference proteome</keyword>
<dbReference type="AlphaFoldDB" id="A0A401U6F4"/>
<organism evidence="1 2">
    <name type="scientific">Chryseotalea sanaruensis</name>
    <dbReference type="NCBI Taxonomy" id="2482724"/>
    <lineage>
        <taxon>Bacteria</taxon>
        <taxon>Pseudomonadati</taxon>
        <taxon>Bacteroidota</taxon>
        <taxon>Cytophagia</taxon>
        <taxon>Cytophagales</taxon>
        <taxon>Chryseotaleaceae</taxon>
        <taxon>Chryseotalea</taxon>
    </lineage>
</organism>